<reference evidence="7" key="1">
    <citation type="submission" date="2021-10" db="EMBL/GenBank/DDBJ databases">
        <title>Tropical sea cucumber genome reveals ecological adaptation and Cuvierian tubules defense mechanism.</title>
        <authorList>
            <person name="Chen T."/>
        </authorList>
    </citation>
    <scope>NUCLEOTIDE SEQUENCE</scope>
    <source>
        <strain evidence="7">Nanhai2018</strain>
        <tissue evidence="7">Muscle</tissue>
    </source>
</reference>
<protein>
    <submittedName>
        <fullName evidence="7">Integrator complex subunit 8</fullName>
    </submittedName>
</protein>
<dbReference type="EMBL" id="JAIZAY010000005">
    <property type="protein sequence ID" value="KAJ8042271.1"/>
    <property type="molecule type" value="Genomic_DNA"/>
</dbReference>
<comment type="similarity">
    <text evidence="3">Belongs to the Integrator subunit 8 family.</text>
</comment>
<dbReference type="GO" id="GO:0005694">
    <property type="term" value="C:chromosome"/>
    <property type="evidence" value="ECO:0007669"/>
    <property type="project" value="UniProtKB-SubCell"/>
</dbReference>
<dbReference type="InterPro" id="IPR038751">
    <property type="entry name" value="INTS8"/>
</dbReference>
<keyword evidence="5" id="KW-0539">Nucleus</keyword>
<sequence length="968" mass="111038">MDRPPTPIAEDPVIENSSHTNGKLMWFEFLLDNNLLENHLATENHDPSALELLEQFVDQAIRSLGTEETPEQKWKTLSLNLMALKVAAHLKWDLTVFKNRFPLYMVHKVLKDFVEHVSPVNFSIQSASSTICGLPDPILFALTTYNRWSIQTYIESALPSRQPKNPIQQPVGNTFNVAGVNEMVLKTVQRYSTLKECVSFLEFVVNLDRDVMIPDFHFFPNSPVFDQERPLNVSSNKISRSELLCLICFDLGLFYFHEKRHQKAAEMFQKTHTLLIEIGRSEYCKSLDRNALKGYLESCAYLTDTEDSKPCVSSDILASRLLRCQKSGYKGVVDILLEDNVRRELTCYQREVVLQEALSLVHLDPYLLIQICLCNAIRQSLENQPVSLTVLKGLNLVPQKYLEVASKFLEETVTQLKLPDRSKVVAFLWSIHCDRNLRPLLTQSILKFLCQKENQGRLKEEDEKVEVLQNNLYSQTSDHENMGVYLGQLTLRLILSHDPAELDELLTKLHKISTAGKYASAYNKWHIDKSYAFIIDGLGNKRRQDMIVLLLVKTQHCIELKNFTTAKRLLQAAHNLMKEFSSKLQRAIVNEMLYVDLLHAQDSSYKHLDGKLEETIKRIQTCCACVQNDREIRPRDAILRLCSLYIMNMQQWQLVKVIGEHDPIIKICANLVDIIQNLRDVAACRKPAAELWETFCGIFSYSNQTKRDFLGVPVKRNAKEMSGLKRMDVMNFITQMQSSLTLSVLISCLCKLYNSVKDDPSNILSHEYPAIWPRHVSSSNDVSIAAVSSALTRTLGHALEVNPDHPYWLKTKGDIQMASNQPVAALRYYLMAAAATSQYFQKPVPKEVLSEEVLRKMSKCFTTLKCYTQVAVLCQFMESIDYQAAFKVLQEKMCYDGGDAMYEFFWDMTILEYLVYMHHKRGEEEKKQVALRVLNHPELNTCNPAHILQAASQRRKAKFLSALAKQYL</sequence>
<gene>
    <name evidence="7" type="ORF">HOLleu_13289</name>
</gene>
<evidence type="ECO:0000256" key="5">
    <source>
        <dbReference type="ARBA" id="ARBA00023242"/>
    </source>
</evidence>
<dbReference type="PANTHER" id="PTHR13350">
    <property type="entry name" value="INTEGRATOR COMPLEX SUBUNIT 8"/>
    <property type="match status" value="1"/>
</dbReference>
<evidence type="ECO:0000256" key="4">
    <source>
        <dbReference type="ARBA" id="ARBA00022454"/>
    </source>
</evidence>
<dbReference type="OrthoDB" id="64340at2759"/>
<evidence type="ECO:0000256" key="3">
    <source>
        <dbReference type="ARBA" id="ARBA00007147"/>
    </source>
</evidence>
<evidence type="ECO:0000313" key="7">
    <source>
        <dbReference type="EMBL" id="KAJ8042271.1"/>
    </source>
</evidence>
<evidence type="ECO:0000256" key="2">
    <source>
        <dbReference type="ARBA" id="ARBA00004286"/>
    </source>
</evidence>
<keyword evidence="4" id="KW-0158">Chromosome</keyword>
<keyword evidence="8" id="KW-1185">Reference proteome</keyword>
<feature type="domain" description="INTS8 TPR repeats" evidence="6">
    <location>
        <begin position="486"/>
        <end position="967"/>
    </location>
</feature>
<dbReference type="GO" id="GO:0032039">
    <property type="term" value="C:integrator complex"/>
    <property type="evidence" value="ECO:0007669"/>
    <property type="project" value="TreeGrafter"/>
</dbReference>
<evidence type="ECO:0000313" key="8">
    <source>
        <dbReference type="Proteomes" id="UP001152320"/>
    </source>
</evidence>
<accession>A0A9Q1HEK8</accession>
<dbReference type="AlphaFoldDB" id="A0A9Q1HEK8"/>
<organism evidence="7 8">
    <name type="scientific">Holothuria leucospilota</name>
    <name type="common">Black long sea cucumber</name>
    <name type="synonym">Mertensiothuria leucospilota</name>
    <dbReference type="NCBI Taxonomy" id="206669"/>
    <lineage>
        <taxon>Eukaryota</taxon>
        <taxon>Metazoa</taxon>
        <taxon>Echinodermata</taxon>
        <taxon>Eleutherozoa</taxon>
        <taxon>Echinozoa</taxon>
        <taxon>Holothuroidea</taxon>
        <taxon>Aspidochirotacea</taxon>
        <taxon>Aspidochirotida</taxon>
        <taxon>Holothuriidae</taxon>
        <taxon>Holothuria</taxon>
    </lineage>
</organism>
<dbReference type="Proteomes" id="UP001152320">
    <property type="component" value="Chromosome 5"/>
</dbReference>
<dbReference type="PANTHER" id="PTHR13350:SF1">
    <property type="entry name" value="INTEGRATOR COMPLEX SUBUNIT 8"/>
    <property type="match status" value="1"/>
</dbReference>
<proteinExistence type="inferred from homology"/>
<dbReference type="InterPro" id="IPR057980">
    <property type="entry name" value="TPR_INTS8"/>
</dbReference>
<name>A0A9Q1HEK8_HOLLE</name>
<dbReference type="GO" id="GO:0034472">
    <property type="term" value="P:snRNA 3'-end processing"/>
    <property type="evidence" value="ECO:0007669"/>
    <property type="project" value="InterPro"/>
</dbReference>
<comment type="caution">
    <text evidence="7">The sequence shown here is derived from an EMBL/GenBank/DDBJ whole genome shotgun (WGS) entry which is preliminary data.</text>
</comment>
<dbReference type="Pfam" id="PF25756">
    <property type="entry name" value="TPR_INTS8"/>
    <property type="match status" value="1"/>
</dbReference>
<evidence type="ECO:0000256" key="1">
    <source>
        <dbReference type="ARBA" id="ARBA00004123"/>
    </source>
</evidence>
<comment type="subcellular location">
    <subcellularLocation>
        <location evidence="2">Chromosome</location>
    </subcellularLocation>
    <subcellularLocation>
        <location evidence="1">Nucleus</location>
    </subcellularLocation>
</comment>
<evidence type="ECO:0000259" key="6">
    <source>
        <dbReference type="Pfam" id="PF25756"/>
    </source>
</evidence>